<dbReference type="AlphaFoldDB" id="X0ZAQ7"/>
<comment type="caution">
    <text evidence="1">The sequence shown here is derived from an EMBL/GenBank/DDBJ whole genome shotgun (WGS) entry which is preliminary data.</text>
</comment>
<sequence length="66" mass="7502">MAKNKIMMLGKSLSDLEVFCSCPQFKRNSLVQKKCRCTVDGKVFGKKSRFLINIPVKRIVVAKKVL</sequence>
<evidence type="ECO:0000313" key="1">
    <source>
        <dbReference type="EMBL" id="GAG57488.1"/>
    </source>
</evidence>
<name>X0ZAQ7_9ZZZZ</name>
<organism evidence="1">
    <name type="scientific">marine sediment metagenome</name>
    <dbReference type="NCBI Taxonomy" id="412755"/>
    <lineage>
        <taxon>unclassified sequences</taxon>
        <taxon>metagenomes</taxon>
        <taxon>ecological metagenomes</taxon>
    </lineage>
</organism>
<protein>
    <submittedName>
        <fullName evidence="1">Uncharacterized protein</fullName>
    </submittedName>
</protein>
<dbReference type="EMBL" id="BART01006082">
    <property type="protein sequence ID" value="GAG57488.1"/>
    <property type="molecule type" value="Genomic_DNA"/>
</dbReference>
<proteinExistence type="predicted"/>
<reference evidence="1" key="1">
    <citation type="journal article" date="2014" name="Front. Microbiol.">
        <title>High frequency of phylogenetically diverse reductive dehalogenase-homologous genes in deep subseafloor sedimentary metagenomes.</title>
        <authorList>
            <person name="Kawai M."/>
            <person name="Futagami T."/>
            <person name="Toyoda A."/>
            <person name="Takaki Y."/>
            <person name="Nishi S."/>
            <person name="Hori S."/>
            <person name="Arai W."/>
            <person name="Tsubouchi T."/>
            <person name="Morono Y."/>
            <person name="Uchiyama I."/>
            <person name="Ito T."/>
            <person name="Fujiyama A."/>
            <person name="Inagaki F."/>
            <person name="Takami H."/>
        </authorList>
    </citation>
    <scope>NUCLEOTIDE SEQUENCE</scope>
    <source>
        <strain evidence="1">Expedition CK06-06</strain>
    </source>
</reference>
<accession>X0ZAQ7</accession>
<gene>
    <name evidence="1" type="ORF">S01H4_13831</name>
</gene>